<proteinExistence type="predicted"/>
<organism evidence="1 2">
    <name type="scientific">Cedratvirus kamchatka</name>
    <dbReference type="NCBI Taxonomy" id="2716914"/>
    <lineage>
        <taxon>Viruses</taxon>
        <taxon>Pithoviruses</taxon>
        <taxon>Orthocedratvirinae</taxon>
        <taxon>Alphacedratvirus</taxon>
        <taxon>Alphacedratvirus rossiense</taxon>
    </lineage>
</organism>
<sequence>MLLFLKKIDKDMIKYLLSSDINIASSCDRCDDRKGYGAIKNVGFLLNYIRRKTVYPCEDTLYLEVKKAEVTINQKQSVLEDCINCSLM</sequence>
<name>A0A6G8MZ36_9VIRU</name>
<keyword evidence="2" id="KW-1185">Reference proteome</keyword>
<reference evidence="1" key="1">
    <citation type="submission" date="2019-12" db="EMBL/GenBank/DDBJ databases">
        <title>The DNA Methylation Landscape of Giant Viruses.</title>
        <authorList>
            <person name="Jeudy S."/>
            <person name="Rigou S."/>
            <person name="Alempic J.-M."/>
            <person name="Claverie J.-M."/>
            <person name="Abergel C."/>
            <person name="Legendre M."/>
        </authorList>
    </citation>
    <scope>NUCLEOTIDE SEQUENCE</scope>
    <source>
        <strain evidence="1">P4</strain>
    </source>
</reference>
<evidence type="ECO:0000313" key="2">
    <source>
        <dbReference type="Proteomes" id="UP001224087"/>
    </source>
</evidence>
<protein>
    <submittedName>
        <fullName evidence="1">Uncharacterized protein</fullName>
    </submittedName>
</protein>
<evidence type="ECO:0000313" key="1">
    <source>
        <dbReference type="EMBL" id="QIN54379.1"/>
    </source>
</evidence>
<accession>A0A6G8MZ36</accession>
<dbReference type="Proteomes" id="UP001224087">
    <property type="component" value="Segment"/>
</dbReference>
<dbReference type="EMBL" id="MN873693">
    <property type="protein sequence ID" value="QIN54379.1"/>
    <property type="molecule type" value="Genomic_DNA"/>
</dbReference>
<gene>
    <name evidence="1" type="primary">ck254</name>
</gene>